<dbReference type="Proteomes" id="UP001187192">
    <property type="component" value="Unassembled WGS sequence"/>
</dbReference>
<name>A0AA88A0N0_FICCA</name>
<dbReference type="InterPro" id="IPR011047">
    <property type="entry name" value="Quinoprotein_ADH-like_sf"/>
</dbReference>
<gene>
    <name evidence="5" type="ORF">TIFTF001_011560</name>
</gene>
<dbReference type="SUPFAM" id="SSF50998">
    <property type="entry name" value="Quinoprotein alcohol dehydrogenase-like"/>
    <property type="match status" value="1"/>
</dbReference>
<dbReference type="PANTHER" id="PTHR32303:SF10">
    <property type="entry name" value="OUTER MEMBRANE PROTEIN ASSEMBLY FACTOR BAMB"/>
    <property type="match status" value="1"/>
</dbReference>
<evidence type="ECO:0000313" key="6">
    <source>
        <dbReference type="Proteomes" id="UP001187192"/>
    </source>
</evidence>
<protein>
    <recommendedName>
        <fullName evidence="4">Pyrrolo-quinoline quinone repeat domain-containing protein</fullName>
    </recommendedName>
</protein>
<proteinExistence type="inferred from homology"/>
<feature type="domain" description="Pyrrolo-quinoline quinone repeat" evidence="4">
    <location>
        <begin position="18"/>
        <end position="364"/>
    </location>
</feature>
<keyword evidence="3" id="KW-0560">Oxidoreductase</keyword>
<evidence type="ECO:0000256" key="2">
    <source>
        <dbReference type="ARBA" id="ARBA00008156"/>
    </source>
</evidence>
<dbReference type="InterPro" id="IPR002372">
    <property type="entry name" value="PQQ_rpt_dom"/>
</dbReference>
<comment type="cofactor">
    <cofactor evidence="1">
        <name>pyrroloquinoline quinone</name>
        <dbReference type="ChEBI" id="CHEBI:58442"/>
    </cofactor>
</comment>
<accession>A0AA88A0N0</accession>
<comment type="similarity">
    <text evidence="2">Belongs to the bacterial PQQ dehydrogenase family.</text>
</comment>
<dbReference type="SMART" id="SM00564">
    <property type="entry name" value="PQQ"/>
    <property type="match status" value="4"/>
</dbReference>
<evidence type="ECO:0000259" key="4">
    <source>
        <dbReference type="Pfam" id="PF01011"/>
    </source>
</evidence>
<evidence type="ECO:0000256" key="3">
    <source>
        <dbReference type="ARBA" id="ARBA00023002"/>
    </source>
</evidence>
<evidence type="ECO:0000256" key="1">
    <source>
        <dbReference type="ARBA" id="ARBA00001931"/>
    </source>
</evidence>
<dbReference type="PANTHER" id="PTHR32303">
    <property type="entry name" value="QUINOPROTEIN ALCOHOL DEHYDROGENASE (CYTOCHROME C)"/>
    <property type="match status" value="1"/>
</dbReference>
<dbReference type="InterPro" id="IPR018391">
    <property type="entry name" value="PQQ_b-propeller_rpt"/>
</dbReference>
<reference evidence="5" key="1">
    <citation type="submission" date="2023-07" db="EMBL/GenBank/DDBJ databases">
        <title>draft genome sequence of fig (Ficus carica).</title>
        <authorList>
            <person name="Takahashi T."/>
            <person name="Nishimura K."/>
        </authorList>
    </citation>
    <scope>NUCLEOTIDE SEQUENCE</scope>
</reference>
<dbReference type="Pfam" id="PF01011">
    <property type="entry name" value="PQQ"/>
    <property type="match status" value="1"/>
</dbReference>
<dbReference type="Gene3D" id="2.140.10.10">
    <property type="entry name" value="Quinoprotein alcohol dehydrogenase-like superfamily"/>
    <property type="match status" value="1"/>
</dbReference>
<dbReference type="AlphaFoldDB" id="A0AA88A0N0"/>
<comment type="caution">
    <text evidence="5">The sequence shown here is derived from an EMBL/GenBank/DDBJ whole genome shotgun (WGS) entry which is preliminary data.</text>
</comment>
<organism evidence="5 6">
    <name type="scientific">Ficus carica</name>
    <name type="common">Common fig</name>
    <dbReference type="NCBI Taxonomy" id="3494"/>
    <lineage>
        <taxon>Eukaryota</taxon>
        <taxon>Viridiplantae</taxon>
        <taxon>Streptophyta</taxon>
        <taxon>Embryophyta</taxon>
        <taxon>Tracheophyta</taxon>
        <taxon>Spermatophyta</taxon>
        <taxon>Magnoliopsida</taxon>
        <taxon>eudicotyledons</taxon>
        <taxon>Gunneridae</taxon>
        <taxon>Pentapetalae</taxon>
        <taxon>rosids</taxon>
        <taxon>fabids</taxon>
        <taxon>Rosales</taxon>
        <taxon>Moraceae</taxon>
        <taxon>Ficeae</taxon>
        <taxon>Ficus</taxon>
    </lineage>
</organism>
<evidence type="ECO:0000313" key="5">
    <source>
        <dbReference type="EMBL" id="GMN42352.1"/>
    </source>
</evidence>
<keyword evidence="6" id="KW-1185">Reference proteome</keyword>
<dbReference type="GO" id="GO:0016491">
    <property type="term" value="F:oxidoreductase activity"/>
    <property type="evidence" value="ECO:0007669"/>
    <property type="project" value="UniProtKB-KW"/>
</dbReference>
<dbReference type="EMBL" id="BTGU01000014">
    <property type="protein sequence ID" value="GMN42352.1"/>
    <property type="molecule type" value="Genomic_DNA"/>
</dbReference>
<sequence length="371" mass="40567">MITSASSFPKHKDKVQDWLNHGGDLYNRRYANKETKISPATASKLRLKWEFFAGKDITATPAIFNGTLYFPSWNGHLFAVKASDGSLIWQKNLQNLTGLTPSYGLIEGVNWTVSRATPTIAGDDLLIVGIYGPAVVIAVKRSTGELVWSTQLSSNIAGVITMSGTYYQGSFYVGTASLEEGLSIEKCCVFRGSFFKLNATSGTVLWQTYMLPDNGNKTGEYAGAAVWGSSPSIDKHRNHVYIATGNLYSAPLRIRQCQEAQDNLTSPTDPDKCIEPENHSNSILALDLDSGKIQWYRQLGGYDVWFLACSNLSTPNCPPGPNPDADFSEAPMMLSVCGNGTKRDIVVAVQKSGFAWALDRDNGNITWFTVS</sequence>